<keyword evidence="3 8" id="KW-0547">Nucleotide-binding</keyword>
<keyword evidence="2 8" id="KW-0808">Transferase</keyword>
<dbReference type="GO" id="GO:0005634">
    <property type="term" value="C:nucleus"/>
    <property type="evidence" value="ECO:0007669"/>
    <property type="project" value="TreeGrafter"/>
</dbReference>
<evidence type="ECO:0000256" key="2">
    <source>
        <dbReference type="ARBA" id="ARBA00022679"/>
    </source>
</evidence>
<dbReference type="GO" id="GO:0008440">
    <property type="term" value="F:inositol-1,4,5-trisphosphate 3-kinase activity"/>
    <property type="evidence" value="ECO:0007669"/>
    <property type="project" value="TreeGrafter"/>
</dbReference>
<dbReference type="SUPFAM" id="SSF56104">
    <property type="entry name" value="SAICAR synthase-like"/>
    <property type="match status" value="1"/>
</dbReference>
<evidence type="ECO:0000256" key="5">
    <source>
        <dbReference type="ARBA" id="ARBA00022840"/>
    </source>
</evidence>
<protein>
    <recommendedName>
        <fullName evidence="8">Inositol polyphosphate multikinase</fullName>
        <ecNumber evidence="8">2.7.1.140</ecNumber>
        <ecNumber evidence="8">2.7.1.151</ecNumber>
    </recommendedName>
</protein>
<proteinExistence type="inferred from homology"/>
<evidence type="ECO:0000256" key="1">
    <source>
        <dbReference type="ARBA" id="ARBA00007374"/>
    </source>
</evidence>
<dbReference type="EC" id="2.7.1.140" evidence="8"/>
<evidence type="ECO:0000256" key="8">
    <source>
        <dbReference type="RuleBase" id="RU363090"/>
    </source>
</evidence>
<reference evidence="9 10" key="1">
    <citation type="journal article" date="2023" name="G3 (Bethesda)">
        <title>A haplotype-resolved chromosome-scale genome for Quercus rubra L. provides insights into the genetics of adaptive traits for red oak species.</title>
        <authorList>
            <person name="Kapoor B."/>
            <person name="Jenkins J."/>
            <person name="Schmutz J."/>
            <person name="Zhebentyayeva T."/>
            <person name="Kuelheim C."/>
            <person name="Coggeshall M."/>
            <person name="Heim C."/>
            <person name="Lasky J.R."/>
            <person name="Leites L."/>
            <person name="Islam-Faridi N."/>
            <person name="Romero-Severson J."/>
            <person name="DeLeo V.L."/>
            <person name="Lucas S.M."/>
            <person name="Lazic D."/>
            <person name="Gailing O."/>
            <person name="Carlson J."/>
            <person name="Staton M."/>
        </authorList>
    </citation>
    <scope>NUCLEOTIDE SEQUENCE [LARGE SCALE GENOMIC DNA]</scope>
    <source>
        <strain evidence="9">Pseudo-F2</strain>
    </source>
</reference>
<organism evidence="9 10">
    <name type="scientific">Quercus rubra</name>
    <name type="common">Northern red oak</name>
    <name type="synonym">Quercus borealis</name>
    <dbReference type="NCBI Taxonomy" id="3512"/>
    <lineage>
        <taxon>Eukaryota</taxon>
        <taxon>Viridiplantae</taxon>
        <taxon>Streptophyta</taxon>
        <taxon>Embryophyta</taxon>
        <taxon>Tracheophyta</taxon>
        <taxon>Spermatophyta</taxon>
        <taxon>Magnoliopsida</taxon>
        <taxon>eudicotyledons</taxon>
        <taxon>Gunneridae</taxon>
        <taxon>Pentapetalae</taxon>
        <taxon>rosids</taxon>
        <taxon>fabids</taxon>
        <taxon>Fagales</taxon>
        <taxon>Fagaceae</taxon>
        <taxon>Quercus</taxon>
    </lineage>
</organism>
<dbReference type="PANTHER" id="PTHR12400">
    <property type="entry name" value="INOSITOL POLYPHOSPHATE KINASE"/>
    <property type="match status" value="1"/>
</dbReference>
<dbReference type="AlphaFoldDB" id="A0AAN7EEU3"/>
<dbReference type="Gene3D" id="3.30.470.160">
    <property type="entry name" value="Inositol polyphosphate kinase"/>
    <property type="match status" value="1"/>
</dbReference>
<comment type="catalytic activity">
    <reaction evidence="7 8">
        <text>1D-myo-inositol 1,3,4,6-tetrakisphosphate + ATP = 1D-myo-inositol 1,3,4,5,6-pentakisphosphate + ADP + H(+)</text>
        <dbReference type="Rhea" id="RHEA:12717"/>
        <dbReference type="ChEBI" id="CHEBI:15378"/>
        <dbReference type="ChEBI" id="CHEBI:30616"/>
        <dbReference type="ChEBI" id="CHEBI:57660"/>
        <dbReference type="ChEBI" id="CHEBI:57733"/>
        <dbReference type="ChEBI" id="CHEBI:456216"/>
        <dbReference type="EC" id="2.7.1.140"/>
    </reaction>
</comment>
<evidence type="ECO:0000256" key="3">
    <source>
        <dbReference type="ARBA" id="ARBA00022741"/>
    </source>
</evidence>
<dbReference type="Pfam" id="PF03770">
    <property type="entry name" value="IPK"/>
    <property type="match status" value="1"/>
</dbReference>
<evidence type="ECO:0000313" key="10">
    <source>
        <dbReference type="Proteomes" id="UP001324115"/>
    </source>
</evidence>
<name>A0AAN7EEU3_QUERU</name>
<sequence>MGSTDELDDLRNGFNGRARRSKEWVHDLMIGALLDERAQSWVFWVRRSSWMWIDLAFAGAGCWRHLFLILCNMLKVPDHQVAGHQAGDGKLGPLIDDSGKFYKPIQSDGRGSIEVAFYTSLVSSDTNIPNHIRRFFPIFHGTKLIEASDGSGQQLHLVLQDIVSGHLSPSIMDIKIGSRTWYPQASEDYIQRCFMKDRETSSLALGFRISGLQIESKGSGFWKPDRKLIQKFTAEEVRLVLRQFVSSNSSADSGVDPDCTFVSTVYGGSGGILAQLLELKEWFEHQTILHFYSCSVLMVYEKESVVKEMSSGAEVKLVDFAHVVKGNGVIDHNFLGGLCSLINFISEILTCSDVHTAKASLQDPKNNCYTNCDTQN</sequence>
<dbReference type="EC" id="2.7.1.151" evidence="8"/>
<dbReference type="Proteomes" id="UP001324115">
    <property type="component" value="Unassembled WGS sequence"/>
</dbReference>
<dbReference type="GO" id="GO:0051765">
    <property type="term" value="F:inositol tetrakisphosphate kinase activity"/>
    <property type="evidence" value="ECO:0007669"/>
    <property type="project" value="TreeGrafter"/>
</dbReference>
<evidence type="ECO:0000256" key="7">
    <source>
        <dbReference type="ARBA" id="ARBA00036525"/>
    </source>
</evidence>
<dbReference type="GO" id="GO:0005524">
    <property type="term" value="F:ATP binding"/>
    <property type="evidence" value="ECO:0007669"/>
    <property type="project" value="UniProtKB-KW"/>
</dbReference>
<keyword evidence="4 8" id="KW-0418">Kinase</keyword>
<dbReference type="InterPro" id="IPR005522">
    <property type="entry name" value="IPK"/>
</dbReference>
<dbReference type="GO" id="GO:0032958">
    <property type="term" value="P:inositol phosphate biosynthetic process"/>
    <property type="evidence" value="ECO:0007669"/>
    <property type="project" value="InterPro"/>
</dbReference>
<evidence type="ECO:0000256" key="4">
    <source>
        <dbReference type="ARBA" id="ARBA00022777"/>
    </source>
</evidence>
<dbReference type="PANTHER" id="PTHR12400:SF51">
    <property type="entry name" value="INOSITOL POLYPHOSPHATE MULTIKINASE"/>
    <property type="match status" value="1"/>
</dbReference>
<comment type="similarity">
    <text evidence="1 8">Belongs to the inositol phosphokinase (IPK) family.</text>
</comment>
<gene>
    <name evidence="9" type="ORF">RGQ29_004632</name>
</gene>
<dbReference type="GO" id="GO:0005737">
    <property type="term" value="C:cytoplasm"/>
    <property type="evidence" value="ECO:0007669"/>
    <property type="project" value="TreeGrafter"/>
</dbReference>
<dbReference type="EMBL" id="JAXUIC010000010">
    <property type="protein sequence ID" value="KAK4569308.1"/>
    <property type="molecule type" value="Genomic_DNA"/>
</dbReference>
<evidence type="ECO:0000313" key="9">
    <source>
        <dbReference type="EMBL" id="KAK4569308.1"/>
    </source>
</evidence>
<keyword evidence="5 8" id="KW-0067">ATP-binding</keyword>
<accession>A0AAN7EEU3</accession>
<comment type="caution">
    <text evidence="9">The sequence shown here is derived from an EMBL/GenBank/DDBJ whole genome shotgun (WGS) entry which is preliminary data.</text>
</comment>
<comment type="function">
    <text evidence="8">Inositol phosphate kinase with a broad substrate specificity.</text>
</comment>
<keyword evidence="10" id="KW-1185">Reference proteome</keyword>
<dbReference type="InterPro" id="IPR038286">
    <property type="entry name" value="IPK_sf"/>
</dbReference>
<comment type="catalytic activity">
    <reaction evidence="6 8">
        <text>1D-myo-inositol 1,4,5-trisphosphate + 2 ATP = 1D-myo-inositol 1,3,4,5,6-pentakisphosphate + 2 ADP + 2 H(+)</text>
        <dbReference type="Rhea" id="RHEA:32359"/>
        <dbReference type="ChEBI" id="CHEBI:15378"/>
        <dbReference type="ChEBI" id="CHEBI:30616"/>
        <dbReference type="ChEBI" id="CHEBI:57733"/>
        <dbReference type="ChEBI" id="CHEBI:203600"/>
        <dbReference type="ChEBI" id="CHEBI:456216"/>
        <dbReference type="EC" id="2.7.1.151"/>
    </reaction>
</comment>
<evidence type="ECO:0000256" key="6">
    <source>
        <dbReference type="ARBA" id="ARBA00036164"/>
    </source>
</evidence>